<dbReference type="GO" id="GO:0010041">
    <property type="term" value="P:response to iron(III) ion"/>
    <property type="evidence" value="ECO:0007669"/>
    <property type="project" value="TreeGrafter"/>
</dbReference>
<evidence type="ECO:0000256" key="1">
    <source>
        <dbReference type="ARBA" id="ARBA00004651"/>
    </source>
</evidence>
<evidence type="ECO:0000313" key="11">
    <source>
        <dbReference type="EMBL" id="SDV47533.1"/>
    </source>
</evidence>
<dbReference type="InterPro" id="IPR050297">
    <property type="entry name" value="LipidA_mod_glycosyltrf_83"/>
</dbReference>
<dbReference type="EMBL" id="FNLO01000003">
    <property type="protein sequence ID" value="SDV47533.1"/>
    <property type="molecule type" value="Genomic_DNA"/>
</dbReference>
<keyword evidence="2" id="KW-1003">Cell membrane</keyword>
<feature type="transmembrane region" description="Helical" evidence="8">
    <location>
        <begin position="388"/>
        <end position="410"/>
    </location>
</feature>
<comment type="subcellular location">
    <subcellularLocation>
        <location evidence="1">Cell membrane</location>
        <topology evidence="1">Multi-pass membrane protein</topology>
    </subcellularLocation>
</comment>
<evidence type="ECO:0000256" key="7">
    <source>
        <dbReference type="ARBA" id="ARBA00023136"/>
    </source>
</evidence>
<evidence type="ECO:0000256" key="4">
    <source>
        <dbReference type="ARBA" id="ARBA00022679"/>
    </source>
</evidence>
<feature type="transmembrane region" description="Helical" evidence="8">
    <location>
        <begin position="12"/>
        <end position="31"/>
    </location>
</feature>
<evidence type="ECO:0000259" key="10">
    <source>
        <dbReference type="Pfam" id="PF18583"/>
    </source>
</evidence>
<dbReference type="Pfam" id="PF18583">
    <property type="entry name" value="Arnt_C"/>
    <property type="match status" value="1"/>
</dbReference>
<evidence type="ECO:0000256" key="2">
    <source>
        <dbReference type="ARBA" id="ARBA00022475"/>
    </source>
</evidence>
<keyword evidence="5 8" id="KW-0812">Transmembrane</keyword>
<dbReference type="PANTHER" id="PTHR33908">
    <property type="entry name" value="MANNOSYLTRANSFERASE YKCB-RELATED"/>
    <property type="match status" value="1"/>
</dbReference>
<feature type="transmembrane region" description="Helical" evidence="8">
    <location>
        <begin position="140"/>
        <end position="159"/>
    </location>
</feature>
<feature type="transmembrane region" description="Helical" evidence="8">
    <location>
        <begin position="263"/>
        <end position="282"/>
    </location>
</feature>
<dbReference type="InterPro" id="IPR040845">
    <property type="entry name" value="Arnt_C"/>
</dbReference>
<feature type="domain" description="ArnT-like N-terminal" evidence="9">
    <location>
        <begin position="14"/>
        <end position="235"/>
    </location>
</feature>
<feature type="transmembrane region" description="Helical" evidence="8">
    <location>
        <begin position="214"/>
        <end position="233"/>
    </location>
</feature>
<dbReference type="GO" id="GO:0009103">
    <property type="term" value="P:lipopolysaccharide biosynthetic process"/>
    <property type="evidence" value="ECO:0007669"/>
    <property type="project" value="UniProtKB-ARBA"/>
</dbReference>
<accession>A0A1H2PM26</accession>
<keyword evidence="6 8" id="KW-1133">Transmembrane helix</keyword>
<dbReference type="GO" id="GO:0000030">
    <property type="term" value="F:mannosyltransferase activity"/>
    <property type="evidence" value="ECO:0007669"/>
    <property type="project" value="InterPro"/>
</dbReference>
<feature type="transmembrane region" description="Helical" evidence="8">
    <location>
        <begin position="325"/>
        <end position="343"/>
    </location>
</feature>
<keyword evidence="4 11" id="KW-0808">Transferase</keyword>
<feature type="transmembrane region" description="Helical" evidence="8">
    <location>
        <begin position="171"/>
        <end position="202"/>
    </location>
</feature>
<feature type="transmembrane region" description="Helical" evidence="8">
    <location>
        <begin position="422"/>
        <end position="439"/>
    </location>
</feature>
<protein>
    <submittedName>
        <fullName evidence="11">4-amino-4-deoxy-L-arabinose transferase</fullName>
    </submittedName>
</protein>
<gene>
    <name evidence="11" type="ORF">SAMN05216551_10381</name>
</gene>
<organism evidence="11 12">
    <name type="scientific">Chitinasiproducens palmae</name>
    <dbReference type="NCBI Taxonomy" id="1770053"/>
    <lineage>
        <taxon>Bacteria</taxon>
        <taxon>Pseudomonadati</taxon>
        <taxon>Pseudomonadota</taxon>
        <taxon>Betaproteobacteria</taxon>
        <taxon>Burkholderiales</taxon>
        <taxon>Burkholderiaceae</taxon>
        <taxon>Chitinasiproducens</taxon>
    </lineage>
</organism>
<dbReference type="GO" id="GO:0006493">
    <property type="term" value="P:protein O-linked glycosylation"/>
    <property type="evidence" value="ECO:0007669"/>
    <property type="project" value="InterPro"/>
</dbReference>
<evidence type="ECO:0000256" key="5">
    <source>
        <dbReference type="ARBA" id="ARBA00022692"/>
    </source>
</evidence>
<feature type="transmembrane region" description="Helical" evidence="8">
    <location>
        <begin position="303"/>
        <end position="319"/>
    </location>
</feature>
<dbReference type="InterPro" id="IPR003342">
    <property type="entry name" value="ArnT-like_N"/>
</dbReference>
<reference evidence="12" key="1">
    <citation type="submission" date="2016-09" db="EMBL/GenBank/DDBJ databases">
        <authorList>
            <person name="Varghese N."/>
            <person name="Submissions S."/>
        </authorList>
    </citation>
    <scope>NUCLEOTIDE SEQUENCE [LARGE SCALE GENOMIC DNA]</scope>
    <source>
        <strain evidence="12">JS23</strain>
    </source>
</reference>
<dbReference type="Pfam" id="PF02366">
    <property type="entry name" value="PMT"/>
    <property type="match status" value="1"/>
</dbReference>
<dbReference type="RefSeq" id="WP_091906178.1">
    <property type="nucleotide sequence ID" value="NZ_FNLO01000003.1"/>
</dbReference>
<proteinExistence type="predicted"/>
<evidence type="ECO:0000256" key="3">
    <source>
        <dbReference type="ARBA" id="ARBA00022676"/>
    </source>
</evidence>
<evidence type="ECO:0000256" key="8">
    <source>
        <dbReference type="SAM" id="Phobius"/>
    </source>
</evidence>
<dbReference type="AlphaFoldDB" id="A0A1H2PM26"/>
<evidence type="ECO:0000259" key="9">
    <source>
        <dbReference type="Pfam" id="PF02366"/>
    </source>
</evidence>
<dbReference type="GO" id="GO:0005886">
    <property type="term" value="C:plasma membrane"/>
    <property type="evidence" value="ECO:0007669"/>
    <property type="project" value="UniProtKB-SubCell"/>
</dbReference>
<dbReference type="Proteomes" id="UP000243719">
    <property type="component" value="Unassembled WGS sequence"/>
</dbReference>
<dbReference type="GO" id="GO:0016763">
    <property type="term" value="F:pentosyltransferase activity"/>
    <property type="evidence" value="ECO:0007669"/>
    <property type="project" value="TreeGrafter"/>
</dbReference>
<feature type="domain" description="Aminoarabinose transferase C-terminal" evidence="10">
    <location>
        <begin position="461"/>
        <end position="557"/>
    </location>
</feature>
<sequence length="558" mass="62393">MRQDTRPLLSRGALLLLIALFALLWFAQLNIRHLIASDEGRYAEMAREMLLSGDWLTPRYNGYKYFEKPPLQTWLNAATFAAFGIGDWQARLYTALCGFGGVLVVGFAGARVFNPLSGLAAALILATSPYWNLMGHFNTLDMGLAFMMTVTLATLLLGQRPGLSDRAARGWMWLCWASMGLAVLSKGLIGLVLPGAVLVIYSLVARDGAVWRRLYLFSGLLVFLLVTAPWFIAVQHANPEFFDFFFINEHFRRFLTTEHHRTGAPWFFVPVLLVGFLPWLSIVPQSLRQALAMPRQANRFSPVLLLIVWTVFIFLFFSISKSKLISYVLPVAPSIALLLGLFLPMMTRTQWKRHLAVYALVLVVGMFAAMFLAGMGDARTPNALYRSYQAWVYVALAIGLAGLGLAALIARRNPQEPPRRAIFVYGATWFVLVSVAGNAHEIFGRQSAGVDLVAPVRATLATMPPDVPFYSVNVLDHTMPFYLGRTMTMVQHPDELAFGVRQEPQKWLPTIDAWVARWRALPQGMALLPPYLFDQMSAAGVPMRVVARDSRRVIVARH</sequence>
<dbReference type="PANTHER" id="PTHR33908:SF3">
    <property type="entry name" value="UNDECAPRENYL PHOSPHATE-ALPHA-4-AMINO-4-DEOXY-L-ARABINOSE ARABINOSYL TRANSFERASE"/>
    <property type="match status" value="1"/>
</dbReference>
<evidence type="ECO:0000256" key="6">
    <source>
        <dbReference type="ARBA" id="ARBA00022989"/>
    </source>
</evidence>
<evidence type="ECO:0000313" key="12">
    <source>
        <dbReference type="Proteomes" id="UP000243719"/>
    </source>
</evidence>
<feature type="transmembrane region" description="Helical" evidence="8">
    <location>
        <begin position="355"/>
        <end position="376"/>
    </location>
</feature>
<name>A0A1H2PM26_9BURK</name>
<keyword evidence="3" id="KW-0328">Glycosyltransferase</keyword>
<dbReference type="OrthoDB" id="9775035at2"/>
<keyword evidence="12" id="KW-1185">Reference proteome</keyword>
<dbReference type="STRING" id="1770053.SAMN05216551_10381"/>
<keyword evidence="7 8" id="KW-0472">Membrane</keyword>
<feature type="transmembrane region" description="Helical" evidence="8">
    <location>
        <begin position="92"/>
        <end position="110"/>
    </location>
</feature>